<evidence type="ECO:0000256" key="8">
    <source>
        <dbReference type="ARBA" id="ARBA00023136"/>
    </source>
</evidence>
<dbReference type="NCBIfam" id="TIGR00835">
    <property type="entry name" value="agcS"/>
    <property type="match status" value="1"/>
</dbReference>
<evidence type="ECO:0000256" key="4">
    <source>
        <dbReference type="ARBA" id="ARBA00022475"/>
    </source>
</evidence>
<feature type="transmembrane region" description="Helical" evidence="9">
    <location>
        <begin position="12"/>
        <end position="32"/>
    </location>
</feature>
<keyword evidence="8 9" id="KW-0472">Membrane</keyword>
<dbReference type="RefSeq" id="WP_013451970.1">
    <property type="nucleotide sequence ID" value="NC_014758.1"/>
</dbReference>
<evidence type="ECO:0000256" key="6">
    <source>
        <dbReference type="ARBA" id="ARBA00022847"/>
    </source>
</evidence>
<dbReference type="PRINTS" id="PR00175">
    <property type="entry name" value="NAALASMPORT"/>
</dbReference>
<reference evidence="10 11" key="2">
    <citation type="journal article" date="2011" name="Stand. Genomic Sci.">
        <title>Complete genome sequence of Calditerrivibrio nitroreducens type strain (Yu37-1).</title>
        <authorList>
            <person name="Pitluck S."/>
            <person name="Sikorski J."/>
            <person name="Zeytun A."/>
            <person name="Lapidus A."/>
            <person name="Nolan M."/>
            <person name="Lucas S."/>
            <person name="Hammon N."/>
            <person name="Deshpande S."/>
            <person name="Cheng J.F."/>
            <person name="Tapia R."/>
            <person name="Han C."/>
            <person name="Goodwin L."/>
            <person name="Liolios K."/>
            <person name="Pagani I."/>
            <person name="Ivanova N."/>
            <person name="Mavromatis K."/>
            <person name="Pati A."/>
            <person name="Chen A."/>
            <person name="Palaniappan K."/>
            <person name="Hauser L."/>
            <person name="Chang Y.J."/>
            <person name="Jeffries C.D."/>
            <person name="Detter J.C."/>
            <person name="Brambilla E."/>
            <person name="Djao O.D."/>
            <person name="Rohde M."/>
            <person name="Spring S."/>
            <person name="Goker M."/>
            <person name="Woyke T."/>
            <person name="Bristow J."/>
            <person name="Eisen J.A."/>
            <person name="Markowitz V."/>
            <person name="Hugenholtz P."/>
            <person name="Kyrpides N.C."/>
            <person name="Klenk H.P."/>
            <person name="Land M."/>
        </authorList>
    </citation>
    <scope>NUCLEOTIDE SEQUENCE [LARGE SCALE GENOMIC DNA]</scope>
    <source>
        <strain evidence="11">DSM 19672 / NBRC 101217 / Yu37-1</strain>
    </source>
</reference>
<sequence length="476" mass="51587">MDIMKFIDLVNNIVWSDALVYLCLITGLYFSIRMRFFQVRLIKDMIKHLISGKESKTGISSFQAFSMAVAGRVGTGNIAGVATAIAMGGPGAIFWMWVIAFFGAGSAFVEAVLAQIYKEERDGQYRGGPAYYIEKGLNIKWYAVLFALSTVIACGLLLPGVQAYNIGDSINHAFGIDQTTTGFLIVILLGIIIFGGVKRIAKTAEIIVPFMAIGYIIIALIILIANINQIPSVIATIIESAFGLHATFGGIVGSAISWGVKRGVYSNEAGQGTAPMAAATAEVSHPAKQGLVQAFSVYVDTLLVCSATAFMILITGKYNVHHPDGNLLFNNLPGIQYGPIYTQKAVETLFPSFGAPFVAIALFFFAFTTIMAYYYYSETSLAYLINNKSVRKYAINFLRAALLCSAFYGTIKTASFGWALGDIGVGIMAWINIIAILLLQKPAIKVLKDYEDQKAMGIDPVFDPEKLGIKNSSAWK</sequence>
<feature type="transmembrane region" description="Helical" evidence="9">
    <location>
        <begin position="141"/>
        <end position="161"/>
    </location>
</feature>
<evidence type="ECO:0000256" key="5">
    <source>
        <dbReference type="ARBA" id="ARBA00022692"/>
    </source>
</evidence>
<dbReference type="PANTHER" id="PTHR30330:SF7">
    <property type="entry name" value="SODIUM_PROTON-DEPENDENT ALANINE CARRIER PROTEIN YRBD-RELATED"/>
    <property type="match status" value="1"/>
</dbReference>
<dbReference type="AlphaFoldDB" id="E4TGP7"/>
<comment type="similarity">
    <text evidence="2 9">Belongs to the alanine or glycine:cation symporter (AGCS) (TC 2.A.25) family.</text>
</comment>
<feature type="transmembrane region" description="Helical" evidence="9">
    <location>
        <begin position="64"/>
        <end position="87"/>
    </location>
</feature>
<dbReference type="GO" id="GO:0005886">
    <property type="term" value="C:plasma membrane"/>
    <property type="evidence" value="ECO:0007669"/>
    <property type="project" value="UniProtKB-SubCell"/>
</dbReference>
<dbReference type="Proteomes" id="UP000007039">
    <property type="component" value="Chromosome"/>
</dbReference>
<keyword evidence="11" id="KW-1185">Reference proteome</keyword>
<dbReference type="InterPro" id="IPR001463">
    <property type="entry name" value="Na/Ala_symport"/>
</dbReference>
<evidence type="ECO:0000256" key="2">
    <source>
        <dbReference type="ARBA" id="ARBA00009261"/>
    </source>
</evidence>
<feature type="transmembrane region" description="Helical" evidence="9">
    <location>
        <begin position="295"/>
        <end position="314"/>
    </location>
</feature>
<dbReference type="EMBL" id="CP002347">
    <property type="protein sequence ID" value="ADR19760.1"/>
    <property type="molecule type" value="Genomic_DNA"/>
</dbReference>
<proteinExistence type="inferred from homology"/>
<evidence type="ECO:0000256" key="1">
    <source>
        <dbReference type="ARBA" id="ARBA00004651"/>
    </source>
</evidence>
<keyword evidence="3 9" id="KW-0813">Transport</keyword>
<keyword evidence="4 9" id="KW-1003">Cell membrane</keyword>
<feature type="transmembrane region" description="Helical" evidence="9">
    <location>
        <begin position="353"/>
        <end position="373"/>
    </location>
</feature>
<name>E4TGP7_CALNY</name>
<protein>
    <submittedName>
        <fullName evidence="10">Amino acid carrier protein</fullName>
    </submittedName>
</protein>
<evidence type="ECO:0000256" key="9">
    <source>
        <dbReference type="RuleBase" id="RU363064"/>
    </source>
</evidence>
<dbReference type="HOGENOM" id="CLU_024867_0_1_0"/>
<dbReference type="STRING" id="768670.Calni_1856"/>
<dbReference type="OrthoDB" id="9804874at2"/>
<gene>
    <name evidence="10" type="ordered locus">Calni_1856</name>
</gene>
<evidence type="ECO:0000256" key="3">
    <source>
        <dbReference type="ARBA" id="ARBA00022448"/>
    </source>
</evidence>
<dbReference type="PROSITE" id="PS00873">
    <property type="entry name" value="NA_ALANINE_SYMP"/>
    <property type="match status" value="1"/>
</dbReference>
<feature type="transmembrane region" description="Helical" evidence="9">
    <location>
        <begin position="93"/>
        <end position="117"/>
    </location>
</feature>
<dbReference type="Pfam" id="PF01235">
    <property type="entry name" value="Na_Ala_symp"/>
    <property type="match status" value="1"/>
</dbReference>
<feature type="transmembrane region" description="Helical" evidence="9">
    <location>
        <begin position="233"/>
        <end position="256"/>
    </location>
</feature>
<dbReference type="PANTHER" id="PTHR30330">
    <property type="entry name" value="AGSS FAMILY TRANSPORTER, SODIUM-ALANINE"/>
    <property type="match status" value="1"/>
</dbReference>
<evidence type="ECO:0000313" key="10">
    <source>
        <dbReference type="EMBL" id="ADR19760.1"/>
    </source>
</evidence>
<accession>E4TGP7</accession>
<feature type="transmembrane region" description="Helical" evidence="9">
    <location>
        <begin position="393"/>
        <end position="411"/>
    </location>
</feature>
<evidence type="ECO:0000256" key="7">
    <source>
        <dbReference type="ARBA" id="ARBA00022989"/>
    </source>
</evidence>
<feature type="transmembrane region" description="Helical" evidence="9">
    <location>
        <begin position="206"/>
        <end position="227"/>
    </location>
</feature>
<dbReference type="Gene3D" id="1.20.1740.10">
    <property type="entry name" value="Amino acid/polyamine transporter I"/>
    <property type="match status" value="1"/>
</dbReference>
<dbReference type="FunFam" id="1.20.1740.10:FF:000004">
    <property type="entry name" value="Sodium:alanine symporter family protein"/>
    <property type="match status" value="1"/>
</dbReference>
<dbReference type="GO" id="GO:0005283">
    <property type="term" value="F:amino acid:sodium symporter activity"/>
    <property type="evidence" value="ECO:0007669"/>
    <property type="project" value="InterPro"/>
</dbReference>
<reference key="1">
    <citation type="submission" date="2010-11" db="EMBL/GenBank/DDBJ databases">
        <title>The complete genome of chromosome of Calditerrivibrio nitroreducens DSM 19672.</title>
        <authorList>
            <consortium name="US DOE Joint Genome Institute (JGI-PGF)"/>
            <person name="Lucas S."/>
            <person name="Copeland A."/>
            <person name="Lapidus A."/>
            <person name="Bruce D."/>
            <person name="Goodwin L."/>
            <person name="Pitluck S."/>
            <person name="Kyrpides N."/>
            <person name="Mavromatis K."/>
            <person name="Ivanova N."/>
            <person name="Mikhailova N."/>
            <person name="Zeytun A."/>
            <person name="Brettin T."/>
            <person name="Detter J.C."/>
            <person name="Tapia R."/>
            <person name="Han C."/>
            <person name="Land M."/>
            <person name="Hauser L."/>
            <person name="Markowitz V."/>
            <person name="Cheng J.-F."/>
            <person name="Hugenholtz P."/>
            <person name="Woyke T."/>
            <person name="Wu D."/>
            <person name="Spring S."/>
            <person name="Schroeder M."/>
            <person name="Brambilla E."/>
            <person name="Klenk H.-P."/>
            <person name="Eisen J.A."/>
        </authorList>
    </citation>
    <scope>NUCLEOTIDE SEQUENCE [LARGE SCALE GENOMIC DNA]</scope>
    <source>
        <strain>DSM 19672</strain>
    </source>
</reference>
<evidence type="ECO:0000313" key="11">
    <source>
        <dbReference type="Proteomes" id="UP000007039"/>
    </source>
</evidence>
<organism evidence="10 11">
    <name type="scientific">Calditerrivibrio nitroreducens (strain DSM 19672 / NBRC 101217 / Yu37-1)</name>
    <dbReference type="NCBI Taxonomy" id="768670"/>
    <lineage>
        <taxon>Bacteria</taxon>
        <taxon>Pseudomonadati</taxon>
        <taxon>Deferribacterota</taxon>
        <taxon>Deferribacteres</taxon>
        <taxon>Deferribacterales</taxon>
        <taxon>Calditerrivibrionaceae</taxon>
    </lineage>
</organism>
<dbReference type="KEGG" id="cni:Calni_1856"/>
<feature type="transmembrane region" description="Helical" evidence="9">
    <location>
        <begin position="417"/>
        <end position="439"/>
    </location>
</feature>
<feature type="transmembrane region" description="Helical" evidence="9">
    <location>
        <begin position="173"/>
        <end position="194"/>
    </location>
</feature>
<keyword evidence="6 9" id="KW-0769">Symport</keyword>
<dbReference type="eggNOG" id="COG1115">
    <property type="taxonomic scope" value="Bacteria"/>
</dbReference>
<keyword evidence="5 9" id="KW-0812">Transmembrane</keyword>
<keyword evidence="7 9" id="KW-1133">Transmembrane helix</keyword>
<comment type="subcellular location">
    <subcellularLocation>
        <location evidence="1 9">Cell membrane</location>
        <topology evidence="1 9">Multi-pass membrane protein</topology>
    </subcellularLocation>
</comment>